<dbReference type="AlphaFoldDB" id="A0A9D4QV84"/>
<dbReference type="PANTHER" id="PTHR24410:SF41">
    <property type="entry name" value="HL07962P"/>
    <property type="match status" value="1"/>
</dbReference>
<dbReference type="CDD" id="cd18493">
    <property type="entry name" value="BACK_BTBD17"/>
    <property type="match status" value="1"/>
</dbReference>
<comment type="caution">
    <text evidence="2">The sequence shown here is derived from an EMBL/GenBank/DDBJ whole genome shotgun (WGS) entry which is preliminary data.</text>
</comment>
<dbReference type="SUPFAM" id="SSF54695">
    <property type="entry name" value="POZ domain"/>
    <property type="match status" value="1"/>
</dbReference>
<dbReference type="PROSITE" id="PS50097">
    <property type="entry name" value="BTB"/>
    <property type="match status" value="1"/>
</dbReference>
<evidence type="ECO:0000259" key="1">
    <source>
        <dbReference type="PROSITE" id="PS50097"/>
    </source>
</evidence>
<dbReference type="EMBL" id="JAIWYP010000004">
    <property type="protein sequence ID" value="KAH3843465.1"/>
    <property type="molecule type" value="Genomic_DNA"/>
</dbReference>
<evidence type="ECO:0000313" key="3">
    <source>
        <dbReference type="Proteomes" id="UP000828390"/>
    </source>
</evidence>
<protein>
    <recommendedName>
        <fullName evidence="1">BTB domain-containing protein</fullName>
    </recommendedName>
</protein>
<proteinExistence type="predicted"/>
<dbReference type="OrthoDB" id="2359033at2759"/>
<reference evidence="2" key="1">
    <citation type="journal article" date="2019" name="bioRxiv">
        <title>The Genome of the Zebra Mussel, Dreissena polymorpha: A Resource for Invasive Species Research.</title>
        <authorList>
            <person name="McCartney M.A."/>
            <person name="Auch B."/>
            <person name="Kono T."/>
            <person name="Mallez S."/>
            <person name="Zhang Y."/>
            <person name="Obille A."/>
            <person name="Becker A."/>
            <person name="Abrahante J.E."/>
            <person name="Garbe J."/>
            <person name="Badalamenti J.P."/>
            <person name="Herman A."/>
            <person name="Mangelson H."/>
            <person name="Liachko I."/>
            <person name="Sullivan S."/>
            <person name="Sone E.D."/>
            <person name="Koren S."/>
            <person name="Silverstein K.A.T."/>
            <person name="Beckman K.B."/>
            <person name="Gohl D.M."/>
        </authorList>
    </citation>
    <scope>NUCLEOTIDE SEQUENCE</scope>
    <source>
        <strain evidence="2">Duluth1</strain>
        <tissue evidence="2">Whole animal</tissue>
    </source>
</reference>
<dbReference type="InterPro" id="IPR000210">
    <property type="entry name" value="BTB/POZ_dom"/>
</dbReference>
<dbReference type="InterPro" id="IPR011705">
    <property type="entry name" value="BACK"/>
</dbReference>
<dbReference type="InterPro" id="IPR051481">
    <property type="entry name" value="BTB-POZ/Galectin-3-binding"/>
</dbReference>
<feature type="domain" description="BTB" evidence="1">
    <location>
        <begin position="41"/>
        <end position="111"/>
    </location>
</feature>
<dbReference type="Gene3D" id="3.30.710.10">
    <property type="entry name" value="Potassium Channel Kv1.1, Chain A"/>
    <property type="match status" value="1"/>
</dbReference>
<gene>
    <name evidence="2" type="ORF">DPMN_116983</name>
</gene>
<dbReference type="SMART" id="SM00875">
    <property type="entry name" value="BACK"/>
    <property type="match status" value="1"/>
</dbReference>
<dbReference type="PANTHER" id="PTHR24410">
    <property type="entry name" value="HL07962P-RELATED"/>
    <property type="match status" value="1"/>
</dbReference>
<sequence>MDASPESITSGPATDLARQVLRDERNFILSVSEFFNKSDLSDVKIKVGENSYHGHKFVLAKSSDVFRTMLYDNRWSEGDETDLILTESEECQSVFELFLKFMYTAEVSISVDTAVGILCLADKYNVTSLKALCVGYMVQNTKSPKVHNALQWYNWSKALNLSPLVESCTKTIAWNMDAILGTPEWNTMDLHFIQDILKNSGLVVANEFTLFTGLAAWLLCENHHAELRTNAQTLLPLIRFPQMLVSQLYTIEQSRLFEMDETTPVLKDLVNKAYRFRSLCPTQTSLDVSFDVDFYKPRNYMDLAVDSVMMQNSLRFGIQVDVKTYSGPVVTEVRNGEWKITYRKHENVWNVNLFCHDSATINGEAFIEVSVIIYNEGEKVIQVEMIPATKCTRTNNLCINVEVKDPAESKIMILLIKPVPH</sequence>
<dbReference type="Pfam" id="PF00651">
    <property type="entry name" value="BTB"/>
    <property type="match status" value="1"/>
</dbReference>
<evidence type="ECO:0000313" key="2">
    <source>
        <dbReference type="EMBL" id="KAH3843465.1"/>
    </source>
</evidence>
<reference evidence="2" key="2">
    <citation type="submission" date="2020-11" db="EMBL/GenBank/DDBJ databases">
        <authorList>
            <person name="McCartney M.A."/>
            <person name="Auch B."/>
            <person name="Kono T."/>
            <person name="Mallez S."/>
            <person name="Becker A."/>
            <person name="Gohl D.M."/>
            <person name="Silverstein K.A.T."/>
            <person name="Koren S."/>
            <person name="Bechman K.B."/>
            <person name="Herman A."/>
            <person name="Abrahante J.E."/>
            <person name="Garbe J."/>
        </authorList>
    </citation>
    <scope>NUCLEOTIDE SEQUENCE</scope>
    <source>
        <strain evidence="2">Duluth1</strain>
        <tissue evidence="2">Whole animal</tissue>
    </source>
</reference>
<organism evidence="2 3">
    <name type="scientific">Dreissena polymorpha</name>
    <name type="common">Zebra mussel</name>
    <name type="synonym">Mytilus polymorpha</name>
    <dbReference type="NCBI Taxonomy" id="45954"/>
    <lineage>
        <taxon>Eukaryota</taxon>
        <taxon>Metazoa</taxon>
        <taxon>Spiralia</taxon>
        <taxon>Lophotrochozoa</taxon>
        <taxon>Mollusca</taxon>
        <taxon>Bivalvia</taxon>
        <taxon>Autobranchia</taxon>
        <taxon>Heteroconchia</taxon>
        <taxon>Euheterodonta</taxon>
        <taxon>Imparidentia</taxon>
        <taxon>Neoheterodontei</taxon>
        <taxon>Myida</taxon>
        <taxon>Dreissenoidea</taxon>
        <taxon>Dreissenidae</taxon>
        <taxon>Dreissena</taxon>
    </lineage>
</organism>
<dbReference type="InterPro" id="IPR011333">
    <property type="entry name" value="SKP1/BTB/POZ_sf"/>
</dbReference>
<accession>A0A9D4QV84</accession>
<dbReference type="Pfam" id="PF07707">
    <property type="entry name" value="BACK"/>
    <property type="match status" value="1"/>
</dbReference>
<dbReference type="SMART" id="SM00225">
    <property type="entry name" value="BTB"/>
    <property type="match status" value="1"/>
</dbReference>
<dbReference type="Gene3D" id="1.25.40.420">
    <property type="match status" value="1"/>
</dbReference>
<dbReference type="CDD" id="cd18292">
    <property type="entry name" value="BTB_POZ_BTBD17"/>
    <property type="match status" value="1"/>
</dbReference>
<name>A0A9D4QV84_DREPO</name>
<dbReference type="Proteomes" id="UP000828390">
    <property type="component" value="Unassembled WGS sequence"/>
</dbReference>
<keyword evidence="3" id="KW-1185">Reference proteome</keyword>